<evidence type="ECO:0000256" key="9">
    <source>
        <dbReference type="ARBA" id="ARBA00022801"/>
    </source>
</evidence>
<reference evidence="15 16" key="1">
    <citation type="submission" date="2018-03" db="EMBL/GenBank/DDBJ databases">
        <title>Genomic Encyclopedia of Type Strains, Phase III (KMG-III): the genomes of soil and plant-associated and newly described type strains.</title>
        <authorList>
            <person name="Whitman W."/>
        </authorList>
    </citation>
    <scope>NUCLEOTIDE SEQUENCE [LARGE SCALE GENOMIC DNA]</scope>
    <source>
        <strain evidence="15 16">CGMCC 1.12700</strain>
    </source>
</reference>
<sequence>MKFYLFPVCLVLLAGIKAGAQQDHAGQRCAEAKRRAHSQLQARPTIGDPLEENYDVKYIQLDLSLDNNSTALKGSATTKAVTTTAMSEYAFELISDYTIDSLKINGVIRPVTLSGYVRKASLPAALPAGTLFTAQVYYRGSVSSGGGFFDGGIRTETSPSWNANVTYTLSEPYAAKDWWPCKQSLQDKIDSADIWITVPSALKAGSNGVLKAVTPVSGGKSRYEWKSRNPIDYYLVSLAVAPYTDYSYYTHFTGSTDSVLVQNYVYNNPLTLPQFKAVIDSTGPMINFFSSLYGRYPFWKEKYGHCMAPLGGGMEHQTMTTLGFFEPSLVAHELGHQWFGDHVTCGSWGDIWLNEGFAAYSEYLYQRYSEGLPAAASTMASLHNRVMAETDGSVYCTDTTDENRIFDSRLTYDKGSAVVHMLRFIAGDDTRFFDLLRNYQVQFANSTANTEQFKTFAATAYGRNLDTFFNQWIYGEGYPVYSAAWNQVGDQVIVRLSQTTSMPSSINLFVMPLEISMTTATGEDTVVTVYNNMATQTFSFNWARTATGLDIDPNNWVLNRVGNITKDNTLSVTAPQLFSGTVYPNPARQQWTLTGLTAGCTLRLCDMSGRTLAEVPSAGKQTVDIDARGLATGMYLLRIADKAGHTQYLKLLKAE</sequence>
<feature type="signal peptide" evidence="12">
    <location>
        <begin position="1"/>
        <end position="20"/>
    </location>
</feature>
<keyword evidence="11" id="KW-0482">Metalloprotease</keyword>
<dbReference type="GO" id="GO:0006508">
    <property type="term" value="P:proteolysis"/>
    <property type="evidence" value="ECO:0007669"/>
    <property type="project" value="UniProtKB-KW"/>
</dbReference>
<dbReference type="InterPro" id="IPR027268">
    <property type="entry name" value="Peptidase_M4/M1_CTD_sf"/>
</dbReference>
<dbReference type="Pfam" id="PF18962">
    <property type="entry name" value="Por_Secre_tail"/>
    <property type="match status" value="1"/>
</dbReference>
<dbReference type="InterPro" id="IPR042097">
    <property type="entry name" value="Aminopeptidase_N-like_N_sf"/>
</dbReference>
<keyword evidence="8" id="KW-0479">Metal-binding</keyword>
<dbReference type="Proteomes" id="UP000240572">
    <property type="component" value="Unassembled WGS sequence"/>
</dbReference>
<feature type="chain" id="PRO_5015175499" description="Aminopeptidase N" evidence="12">
    <location>
        <begin position="21"/>
        <end position="655"/>
    </location>
</feature>
<dbReference type="GO" id="GO:0005737">
    <property type="term" value="C:cytoplasm"/>
    <property type="evidence" value="ECO:0007669"/>
    <property type="project" value="TreeGrafter"/>
</dbReference>
<name>A0A2P8D5K9_9BACT</name>
<evidence type="ECO:0000256" key="3">
    <source>
        <dbReference type="ARBA" id="ARBA00010136"/>
    </source>
</evidence>
<comment type="cofactor">
    <cofactor evidence="2">
        <name>Zn(2+)</name>
        <dbReference type="ChEBI" id="CHEBI:29105"/>
    </cofactor>
</comment>
<dbReference type="Pfam" id="PF01433">
    <property type="entry name" value="Peptidase_M1"/>
    <property type="match status" value="1"/>
</dbReference>
<keyword evidence="9" id="KW-0378">Hydrolase</keyword>
<evidence type="ECO:0000259" key="13">
    <source>
        <dbReference type="Pfam" id="PF01433"/>
    </source>
</evidence>
<dbReference type="RefSeq" id="WP_106522674.1">
    <property type="nucleotide sequence ID" value="NZ_PYGD01000003.1"/>
</dbReference>
<keyword evidence="6" id="KW-0031">Aminopeptidase</keyword>
<dbReference type="InterPro" id="IPR026444">
    <property type="entry name" value="Secre_tail"/>
</dbReference>
<dbReference type="AlphaFoldDB" id="A0A2P8D5K9"/>
<comment type="similarity">
    <text evidence="3">Belongs to the peptidase M1 family.</text>
</comment>
<dbReference type="Gene3D" id="2.60.40.1730">
    <property type="entry name" value="tricorn interacting facor f3 domain"/>
    <property type="match status" value="1"/>
</dbReference>
<dbReference type="CDD" id="cd09603">
    <property type="entry name" value="M1_APN_like"/>
    <property type="match status" value="1"/>
</dbReference>
<dbReference type="SUPFAM" id="SSF63737">
    <property type="entry name" value="Leukotriene A4 hydrolase N-terminal domain"/>
    <property type="match status" value="1"/>
</dbReference>
<dbReference type="Gene3D" id="1.10.390.10">
    <property type="entry name" value="Neutral Protease Domain 2"/>
    <property type="match status" value="1"/>
</dbReference>
<dbReference type="GO" id="GO:0016020">
    <property type="term" value="C:membrane"/>
    <property type="evidence" value="ECO:0007669"/>
    <property type="project" value="TreeGrafter"/>
</dbReference>
<dbReference type="GO" id="GO:0016285">
    <property type="term" value="F:alanyl aminopeptidase activity"/>
    <property type="evidence" value="ECO:0007669"/>
    <property type="project" value="UniProtKB-EC"/>
</dbReference>
<keyword evidence="12" id="KW-0732">Signal</keyword>
<organism evidence="15 16">
    <name type="scientific">Taibaiella chishuiensis</name>
    <dbReference type="NCBI Taxonomy" id="1434707"/>
    <lineage>
        <taxon>Bacteria</taxon>
        <taxon>Pseudomonadati</taxon>
        <taxon>Bacteroidota</taxon>
        <taxon>Chitinophagia</taxon>
        <taxon>Chitinophagales</taxon>
        <taxon>Chitinophagaceae</taxon>
        <taxon>Taibaiella</taxon>
    </lineage>
</organism>
<protein>
    <recommendedName>
        <fullName evidence="5">Aminopeptidase N</fullName>
        <ecNumber evidence="4">3.4.11.2</ecNumber>
    </recommendedName>
</protein>
<proteinExistence type="inferred from homology"/>
<evidence type="ECO:0000256" key="1">
    <source>
        <dbReference type="ARBA" id="ARBA00000098"/>
    </source>
</evidence>
<evidence type="ECO:0000256" key="6">
    <source>
        <dbReference type="ARBA" id="ARBA00022438"/>
    </source>
</evidence>
<feature type="domain" description="Secretion system C-terminal sorting" evidence="14">
    <location>
        <begin position="582"/>
        <end position="647"/>
    </location>
</feature>
<evidence type="ECO:0000256" key="2">
    <source>
        <dbReference type="ARBA" id="ARBA00001947"/>
    </source>
</evidence>
<evidence type="ECO:0000256" key="12">
    <source>
        <dbReference type="SAM" id="SignalP"/>
    </source>
</evidence>
<dbReference type="NCBIfam" id="TIGR04183">
    <property type="entry name" value="Por_Secre_tail"/>
    <property type="match status" value="1"/>
</dbReference>
<keyword evidence="7" id="KW-0645">Protease</keyword>
<dbReference type="EC" id="3.4.11.2" evidence="4"/>
<dbReference type="EMBL" id="PYGD01000003">
    <property type="protein sequence ID" value="PSK92482.1"/>
    <property type="molecule type" value="Genomic_DNA"/>
</dbReference>
<dbReference type="GO" id="GO:0042277">
    <property type="term" value="F:peptide binding"/>
    <property type="evidence" value="ECO:0007669"/>
    <property type="project" value="TreeGrafter"/>
</dbReference>
<evidence type="ECO:0000256" key="7">
    <source>
        <dbReference type="ARBA" id="ARBA00022670"/>
    </source>
</evidence>
<feature type="domain" description="Peptidase M1 membrane alanine aminopeptidase" evidence="13">
    <location>
        <begin position="328"/>
        <end position="472"/>
    </location>
</feature>
<evidence type="ECO:0000256" key="5">
    <source>
        <dbReference type="ARBA" id="ARBA00015611"/>
    </source>
</evidence>
<comment type="catalytic activity">
    <reaction evidence="1">
        <text>Release of an N-terminal amino acid, Xaa-|-Yaa- from a peptide, amide or arylamide. Xaa is preferably Ala, but may be most amino acids including Pro (slow action). When a terminal hydrophobic residue is followed by a prolyl residue, the two may be released as an intact Xaa-Pro dipeptide.</text>
        <dbReference type="EC" id="3.4.11.2"/>
    </reaction>
</comment>
<dbReference type="PRINTS" id="PR00756">
    <property type="entry name" value="ALADIPTASE"/>
</dbReference>
<comment type="caution">
    <text evidence="15">The sequence shown here is derived from an EMBL/GenBank/DDBJ whole genome shotgun (WGS) entry which is preliminary data.</text>
</comment>
<keyword evidence="16" id="KW-1185">Reference proteome</keyword>
<gene>
    <name evidence="15" type="ORF">B0I18_10359</name>
</gene>
<evidence type="ECO:0000313" key="15">
    <source>
        <dbReference type="EMBL" id="PSK92482.1"/>
    </source>
</evidence>
<dbReference type="PANTHER" id="PTHR11533">
    <property type="entry name" value="PROTEASE M1 ZINC METALLOPROTEASE"/>
    <property type="match status" value="1"/>
</dbReference>
<evidence type="ECO:0000259" key="14">
    <source>
        <dbReference type="Pfam" id="PF18962"/>
    </source>
</evidence>
<accession>A0A2P8D5K9</accession>
<dbReference type="InterPro" id="IPR001930">
    <property type="entry name" value="Peptidase_M1"/>
</dbReference>
<dbReference type="PANTHER" id="PTHR11533:SF174">
    <property type="entry name" value="PUROMYCIN-SENSITIVE AMINOPEPTIDASE-RELATED"/>
    <property type="match status" value="1"/>
</dbReference>
<dbReference type="InterPro" id="IPR050344">
    <property type="entry name" value="Peptidase_M1_aminopeptidases"/>
</dbReference>
<dbReference type="SUPFAM" id="SSF55486">
    <property type="entry name" value="Metalloproteases ('zincins'), catalytic domain"/>
    <property type="match status" value="1"/>
</dbReference>
<evidence type="ECO:0000256" key="10">
    <source>
        <dbReference type="ARBA" id="ARBA00022833"/>
    </source>
</evidence>
<dbReference type="GO" id="GO:0005615">
    <property type="term" value="C:extracellular space"/>
    <property type="evidence" value="ECO:0007669"/>
    <property type="project" value="TreeGrafter"/>
</dbReference>
<dbReference type="GO" id="GO:0070006">
    <property type="term" value="F:metalloaminopeptidase activity"/>
    <property type="evidence" value="ECO:0007669"/>
    <property type="project" value="TreeGrafter"/>
</dbReference>
<dbReference type="InterPro" id="IPR014782">
    <property type="entry name" value="Peptidase_M1_dom"/>
</dbReference>
<evidence type="ECO:0000256" key="4">
    <source>
        <dbReference type="ARBA" id="ARBA00012564"/>
    </source>
</evidence>
<dbReference type="GO" id="GO:0008270">
    <property type="term" value="F:zinc ion binding"/>
    <property type="evidence" value="ECO:0007669"/>
    <property type="project" value="InterPro"/>
</dbReference>
<evidence type="ECO:0000256" key="11">
    <source>
        <dbReference type="ARBA" id="ARBA00023049"/>
    </source>
</evidence>
<evidence type="ECO:0000313" key="16">
    <source>
        <dbReference type="Proteomes" id="UP000240572"/>
    </source>
</evidence>
<evidence type="ECO:0000256" key="8">
    <source>
        <dbReference type="ARBA" id="ARBA00022723"/>
    </source>
</evidence>
<dbReference type="GO" id="GO:0043171">
    <property type="term" value="P:peptide catabolic process"/>
    <property type="evidence" value="ECO:0007669"/>
    <property type="project" value="TreeGrafter"/>
</dbReference>
<keyword evidence="10" id="KW-0862">Zinc</keyword>
<dbReference type="OrthoDB" id="100605at2"/>